<keyword evidence="2" id="KW-0472">Membrane</keyword>
<accession>A0A7X0LRK1</accession>
<dbReference type="AlphaFoldDB" id="A0A7X0LRK1"/>
<protein>
    <recommendedName>
        <fullName evidence="5">Proline-rich protein</fullName>
    </recommendedName>
</protein>
<evidence type="ECO:0000313" key="4">
    <source>
        <dbReference type="Proteomes" id="UP000540423"/>
    </source>
</evidence>
<keyword evidence="2" id="KW-1133">Transmembrane helix</keyword>
<keyword evidence="4" id="KW-1185">Reference proteome</keyword>
<comment type="caution">
    <text evidence="3">The sequence shown here is derived from an EMBL/GenBank/DDBJ whole genome shotgun (WGS) entry which is preliminary data.</text>
</comment>
<feature type="region of interest" description="Disordered" evidence="1">
    <location>
        <begin position="1"/>
        <end position="52"/>
    </location>
</feature>
<dbReference type="RefSeq" id="WP_185035423.1">
    <property type="nucleotide sequence ID" value="NZ_BNBN01000012.1"/>
</dbReference>
<organism evidence="3 4">
    <name type="scientific">Streptomyces candidus</name>
    <dbReference type="NCBI Taxonomy" id="67283"/>
    <lineage>
        <taxon>Bacteria</taxon>
        <taxon>Bacillati</taxon>
        <taxon>Actinomycetota</taxon>
        <taxon>Actinomycetes</taxon>
        <taxon>Kitasatosporales</taxon>
        <taxon>Streptomycetaceae</taxon>
        <taxon>Streptomyces</taxon>
    </lineage>
</organism>
<dbReference type="Proteomes" id="UP000540423">
    <property type="component" value="Unassembled WGS sequence"/>
</dbReference>
<evidence type="ECO:0000256" key="2">
    <source>
        <dbReference type="SAM" id="Phobius"/>
    </source>
</evidence>
<dbReference type="EMBL" id="JACHEM010000015">
    <property type="protein sequence ID" value="MBB6438733.1"/>
    <property type="molecule type" value="Genomic_DNA"/>
</dbReference>
<gene>
    <name evidence="3" type="ORF">HNQ79_005245</name>
</gene>
<sequence length="79" mass="8342">MPERPPLTPPPSPATEPPSPPGRPSALPAPPASRAVAIPTYRKPARKPSKNRTSMLTLALMITAPAVFAVAVLRPRSSR</sequence>
<evidence type="ECO:0000256" key="1">
    <source>
        <dbReference type="SAM" id="MobiDB-lite"/>
    </source>
</evidence>
<proteinExistence type="predicted"/>
<feature type="compositionally biased region" description="Pro residues" evidence="1">
    <location>
        <begin position="1"/>
        <end position="31"/>
    </location>
</feature>
<keyword evidence="2" id="KW-0812">Transmembrane</keyword>
<evidence type="ECO:0008006" key="5">
    <source>
        <dbReference type="Google" id="ProtNLM"/>
    </source>
</evidence>
<evidence type="ECO:0000313" key="3">
    <source>
        <dbReference type="EMBL" id="MBB6438733.1"/>
    </source>
</evidence>
<feature type="transmembrane region" description="Helical" evidence="2">
    <location>
        <begin position="54"/>
        <end position="73"/>
    </location>
</feature>
<name>A0A7X0LRK1_9ACTN</name>
<reference evidence="3 4" key="1">
    <citation type="submission" date="2020-08" db="EMBL/GenBank/DDBJ databases">
        <title>Genomic Encyclopedia of Type Strains, Phase IV (KMG-IV): sequencing the most valuable type-strain genomes for metagenomic binning, comparative biology and taxonomic classification.</title>
        <authorList>
            <person name="Goeker M."/>
        </authorList>
    </citation>
    <scope>NUCLEOTIDE SEQUENCE [LARGE SCALE GENOMIC DNA]</scope>
    <source>
        <strain evidence="3 4">DSM 40141</strain>
    </source>
</reference>